<evidence type="ECO:0000313" key="2">
    <source>
        <dbReference type="EMBL" id="WAR13413.1"/>
    </source>
</evidence>
<keyword evidence="3" id="KW-1185">Reference proteome</keyword>
<name>A0ABY7ETX3_MYAAR</name>
<organism evidence="2 3">
    <name type="scientific">Mya arenaria</name>
    <name type="common">Soft-shell clam</name>
    <dbReference type="NCBI Taxonomy" id="6604"/>
    <lineage>
        <taxon>Eukaryota</taxon>
        <taxon>Metazoa</taxon>
        <taxon>Spiralia</taxon>
        <taxon>Lophotrochozoa</taxon>
        <taxon>Mollusca</taxon>
        <taxon>Bivalvia</taxon>
        <taxon>Autobranchia</taxon>
        <taxon>Heteroconchia</taxon>
        <taxon>Euheterodonta</taxon>
        <taxon>Imparidentia</taxon>
        <taxon>Neoheterodontei</taxon>
        <taxon>Myida</taxon>
        <taxon>Myoidea</taxon>
        <taxon>Myidae</taxon>
        <taxon>Mya</taxon>
    </lineage>
</organism>
<evidence type="ECO:0000256" key="1">
    <source>
        <dbReference type="SAM" id="Phobius"/>
    </source>
</evidence>
<accession>A0ABY7ETX3</accession>
<keyword evidence="1" id="KW-0472">Membrane</keyword>
<feature type="transmembrane region" description="Helical" evidence="1">
    <location>
        <begin position="54"/>
        <end position="78"/>
    </location>
</feature>
<feature type="transmembrane region" description="Helical" evidence="1">
    <location>
        <begin position="131"/>
        <end position="148"/>
    </location>
</feature>
<gene>
    <name evidence="2" type="ORF">MAR_027593</name>
</gene>
<evidence type="ECO:0000313" key="3">
    <source>
        <dbReference type="Proteomes" id="UP001164746"/>
    </source>
</evidence>
<sequence>MARSLNISATAVTANVTNESYEIYRQTYLQIQDLGICAADMSTPNQYSNVWNGFLTIFILILPYGLALTGLCIIYCRGFGPSLFSNKHSLDQDVCDTNITYTIAMISCALYLSNFVAVLSTGEGVNSGARLVFWSTYFVALKTIVYVVTLRIRTNTSSCTCSCDRKCCGCFNKKRMSLAYELSQIEIRRSLTRDNFNVDN</sequence>
<dbReference type="Proteomes" id="UP001164746">
    <property type="component" value="Chromosome 8"/>
</dbReference>
<proteinExistence type="predicted"/>
<feature type="transmembrane region" description="Helical" evidence="1">
    <location>
        <begin position="99"/>
        <end position="119"/>
    </location>
</feature>
<dbReference type="EMBL" id="CP111019">
    <property type="protein sequence ID" value="WAR13413.1"/>
    <property type="molecule type" value="Genomic_DNA"/>
</dbReference>
<reference evidence="2" key="1">
    <citation type="submission" date="2022-11" db="EMBL/GenBank/DDBJ databases">
        <title>Centuries of genome instability and evolution in soft-shell clam transmissible cancer (bioRxiv).</title>
        <authorList>
            <person name="Hart S.F.M."/>
            <person name="Yonemitsu M.A."/>
            <person name="Giersch R.M."/>
            <person name="Beal B.F."/>
            <person name="Arriagada G."/>
            <person name="Davis B.W."/>
            <person name="Ostrander E.A."/>
            <person name="Goff S.P."/>
            <person name="Metzger M.J."/>
        </authorList>
    </citation>
    <scope>NUCLEOTIDE SEQUENCE</scope>
    <source>
        <strain evidence="2">MELC-2E11</strain>
        <tissue evidence="2">Siphon/mantle</tissue>
    </source>
</reference>
<protein>
    <submittedName>
        <fullName evidence="2">Uncharacterized protein</fullName>
    </submittedName>
</protein>
<keyword evidence="1" id="KW-0812">Transmembrane</keyword>
<keyword evidence="1" id="KW-1133">Transmembrane helix</keyword>